<dbReference type="InterPro" id="IPR013381">
    <property type="entry name" value="CRISPR-assoc_prot_Cse1"/>
</dbReference>
<proteinExistence type="predicted"/>
<name>A0A7H0SQ67_9CORY</name>
<reference evidence="1 2" key="1">
    <citation type="submission" date="2019-12" db="EMBL/GenBank/DDBJ databases">
        <title>Corynebacterium sp. nov., isolated from feces of the Anser Albifrons in China.</title>
        <authorList>
            <person name="Liu Q."/>
        </authorList>
    </citation>
    <scope>NUCLEOTIDE SEQUENCE [LARGE SCALE GENOMIC DNA]</scope>
    <source>
        <strain evidence="1 2">4H37-19</strain>
    </source>
</reference>
<dbReference type="Proteomes" id="UP000516320">
    <property type="component" value="Chromosome"/>
</dbReference>
<dbReference type="AlphaFoldDB" id="A0A7H0SQ67"/>
<protein>
    <submittedName>
        <fullName evidence="1">Type I-E CRISPR-associated protein Cse1/CasA</fullName>
    </submittedName>
</protein>
<accession>A0A7H0SQ67</accession>
<dbReference type="KEGG" id="cpoy:GP475_08620"/>
<dbReference type="Pfam" id="PF09481">
    <property type="entry name" value="CRISPR_Cse1"/>
    <property type="match status" value="1"/>
</dbReference>
<evidence type="ECO:0000313" key="2">
    <source>
        <dbReference type="Proteomes" id="UP000516320"/>
    </source>
</evidence>
<sequence>MSINVFQDLSLVRTNQGQLSVEAFLARAADPNLMLDLIMPGYEFGATWRLLAATVAVAIQIDPKIPHRVADGDAQPISQDVIAEVLNRLAPGLDLQEGDYPFFQRPVLPPLGPKDTTRHVGPGKNPAWKLSPTVPGEYSQTYWDLQRLKPETLDGVDGALALMVFATYFPSGNSRYDGSKCLNGSPGFRYLGDGNTATEFLIHSRSPLESLLKSIPRDWVRQSGLPAWADRTGEKSRLSGGEIHPLWSATWSSNTAACAWEGNTLVGVRIGGIPENWFLPEMGTTSEERKQWWDTRNARDPFYFYLPDSHGSLKARRLDLSRDLTELAVEWAHEDLSNSLRNTFGDTVLSPDFSKDSLLFIRHQIAGTSHSPIIRESVITQPDTQRWVFDVDARLQERIRLQADFILTLYSIVMGPFRPRRKYDKAKKHDQFNKGSDKPGYPHLFSAESRMNQVFWRMITPVYEDFIDYFASSLNSAEGESETGRQRSRRARKDLLSLRGDAIKAAQRAFDSVIGPYLTQNPSRNFEVQQRIHYLLQCQHVPNQESEPR</sequence>
<gene>
    <name evidence="1" type="ORF">GP475_08620</name>
</gene>
<dbReference type="EMBL" id="CP046884">
    <property type="protein sequence ID" value="QNQ90692.1"/>
    <property type="molecule type" value="Genomic_DNA"/>
</dbReference>
<organism evidence="1 2">
    <name type="scientific">Corynebacterium poyangense</name>
    <dbReference type="NCBI Taxonomy" id="2684405"/>
    <lineage>
        <taxon>Bacteria</taxon>
        <taxon>Bacillati</taxon>
        <taxon>Actinomycetota</taxon>
        <taxon>Actinomycetes</taxon>
        <taxon>Mycobacteriales</taxon>
        <taxon>Corynebacteriaceae</taxon>
        <taxon>Corynebacterium</taxon>
    </lineage>
</organism>
<evidence type="ECO:0000313" key="1">
    <source>
        <dbReference type="EMBL" id="QNQ90692.1"/>
    </source>
</evidence>
<keyword evidence="2" id="KW-1185">Reference proteome</keyword>